<name>A0ABZ0PGL0_9PROT</name>
<proteinExistence type="predicted"/>
<sequence length="401" mass="43101">MGAGPLAGIRVLDMTTVLFGPYATQLLAEMGAEVIKLEAPEGDVTRHTEPARNPGMGAIFLTLNRGKRGLCLDLKQPAARDAALAVARTCDVVITNVRPRALQRLGLDSATLRAADPRLVFCALVGFGQDGPYAEKPAYDDLIQGIGGLAHLALAQGAAAPRYAPFALADRVGGMHALSGILAALLERSRTGLGQEVEVPMFEVMASMVLGDHMGGLGFEPPTDQGGYARLISPDRKPYATRDGFIGVMIYNQAQWERFFAAIGTPERMTQDPRLKNHTTRLRHIDELYAELATIFATRGTAEWLALLEAADLPCAPVHDLPSLRADPHLNARGFFQPEQHPSEGALTRMAAPVRFSAHGEIPRRPTPRLGEHGREVLREAGLDEAAIAALVAARALILPD</sequence>
<protein>
    <submittedName>
        <fullName evidence="2">CoA transferase</fullName>
        <ecNumber evidence="2">2.8.3.-</ecNumber>
    </submittedName>
</protein>
<dbReference type="InterPro" id="IPR044855">
    <property type="entry name" value="CoA-Trfase_III_dom3_sf"/>
</dbReference>
<dbReference type="InterPro" id="IPR003673">
    <property type="entry name" value="CoA-Trfase_fam_III"/>
</dbReference>
<reference evidence="2 3" key="1">
    <citation type="submission" date="2023-11" db="EMBL/GenBank/DDBJ databases">
        <title>Arctic aerobic anoxygenic photoheterotroph Sediminicoccus rosea KRV36 adapts its photosynthesis to long days of polar summer.</title>
        <authorList>
            <person name="Tomasch J."/>
            <person name="Kopejtka K."/>
            <person name="Bily T."/>
            <person name="Gardiner A.T."/>
            <person name="Gardian Z."/>
            <person name="Shivaramu S."/>
            <person name="Koblizek M."/>
            <person name="Engelhardt F."/>
            <person name="Kaftan D."/>
        </authorList>
    </citation>
    <scope>NUCLEOTIDE SEQUENCE [LARGE SCALE GENOMIC DNA]</scope>
    <source>
        <strain evidence="2 3">R-30</strain>
    </source>
</reference>
<dbReference type="InterPro" id="IPR023606">
    <property type="entry name" value="CoA-Trfase_III_dom_1_sf"/>
</dbReference>
<gene>
    <name evidence="2" type="ORF">R9Z33_22180</name>
</gene>
<dbReference type="SUPFAM" id="SSF89796">
    <property type="entry name" value="CoA-transferase family III (CaiB/BaiF)"/>
    <property type="match status" value="1"/>
</dbReference>
<dbReference type="Gene3D" id="3.30.1540.10">
    <property type="entry name" value="formyl-coa transferase, domain 3"/>
    <property type="match status" value="1"/>
</dbReference>
<dbReference type="EC" id="2.8.3.-" evidence="2"/>
<evidence type="ECO:0000313" key="2">
    <source>
        <dbReference type="EMBL" id="WPB84789.1"/>
    </source>
</evidence>
<dbReference type="InterPro" id="IPR050483">
    <property type="entry name" value="CoA-transferase_III_domain"/>
</dbReference>
<dbReference type="EMBL" id="CP137852">
    <property type="protein sequence ID" value="WPB84789.1"/>
    <property type="molecule type" value="Genomic_DNA"/>
</dbReference>
<evidence type="ECO:0000313" key="3">
    <source>
        <dbReference type="Proteomes" id="UP001305521"/>
    </source>
</evidence>
<dbReference type="Proteomes" id="UP001305521">
    <property type="component" value="Chromosome"/>
</dbReference>
<keyword evidence="3" id="KW-1185">Reference proteome</keyword>
<organism evidence="2 3">
    <name type="scientific">Sediminicoccus rosea</name>
    <dbReference type="NCBI Taxonomy" id="1225128"/>
    <lineage>
        <taxon>Bacteria</taxon>
        <taxon>Pseudomonadati</taxon>
        <taxon>Pseudomonadota</taxon>
        <taxon>Alphaproteobacteria</taxon>
        <taxon>Acetobacterales</taxon>
        <taxon>Roseomonadaceae</taxon>
        <taxon>Sediminicoccus</taxon>
    </lineage>
</organism>
<keyword evidence="1 2" id="KW-0808">Transferase</keyword>
<dbReference type="PANTHER" id="PTHR48207">
    <property type="entry name" value="SUCCINATE--HYDROXYMETHYLGLUTARATE COA-TRANSFERASE"/>
    <property type="match status" value="1"/>
</dbReference>
<dbReference type="RefSeq" id="WP_318648753.1">
    <property type="nucleotide sequence ID" value="NZ_CP137852.1"/>
</dbReference>
<dbReference type="PANTHER" id="PTHR48207:SF4">
    <property type="entry name" value="BLL6097 PROTEIN"/>
    <property type="match status" value="1"/>
</dbReference>
<dbReference type="Gene3D" id="3.40.50.10540">
    <property type="entry name" value="Crotonobetainyl-coa:carnitine coa-transferase, domain 1"/>
    <property type="match status" value="1"/>
</dbReference>
<accession>A0ABZ0PGL0</accession>
<dbReference type="Pfam" id="PF02515">
    <property type="entry name" value="CoA_transf_3"/>
    <property type="match status" value="1"/>
</dbReference>
<dbReference type="GO" id="GO:0016740">
    <property type="term" value="F:transferase activity"/>
    <property type="evidence" value="ECO:0007669"/>
    <property type="project" value="UniProtKB-KW"/>
</dbReference>
<evidence type="ECO:0000256" key="1">
    <source>
        <dbReference type="ARBA" id="ARBA00022679"/>
    </source>
</evidence>